<evidence type="ECO:0000313" key="2">
    <source>
        <dbReference type="Proteomes" id="UP000278081"/>
    </source>
</evidence>
<organism evidence="1 2">
    <name type="scientific">Rhizobium chutanense</name>
    <dbReference type="NCBI Taxonomy" id="2035448"/>
    <lineage>
        <taxon>Bacteria</taxon>
        <taxon>Pseudomonadati</taxon>
        <taxon>Pseudomonadota</taxon>
        <taxon>Alphaproteobacteria</taxon>
        <taxon>Hyphomicrobiales</taxon>
        <taxon>Rhizobiaceae</taxon>
        <taxon>Rhizobium/Agrobacterium group</taxon>
        <taxon>Rhizobium</taxon>
    </lineage>
</organism>
<proteinExistence type="predicted"/>
<gene>
    <name evidence="1" type="ORF">EFR84_18795</name>
</gene>
<protein>
    <submittedName>
        <fullName evidence="1">Uncharacterized protein</fullName>
    </submittedName>
</protein>
<evidence type="ECO:0000313" key="1">
    <source>
        <dbReference type="EMBL" id="RUM03778.1"/>
    </source>
</evidence>
<dbReference type="EMBL" id="RJTJ01000016">
    <property type="protein sequence ID" value="RUM03778.1"/>
    <property type="molecule type" value="Genomic_DNA"/>
</dbReference>
<sequence>MAYGRGEAACAELVEAWLGDAAQFSRLRVSVMAERNGCFVMERDYAFTMRENRADLKSLAEFPRI</sequence>
<reference evidence="1 2" key="1">
    <citation type="submission" date="2018-11" db="EMBL/GenBank/DDBJ databases">
        <title>Rhizobium chutanense sp. nov., isolated from root nodules of Phaseolus vulgaris in China.</title>
        <authorList>
            <person name="Huo Y."/>
        </authorList>
    </citation>
    <scope>NUCLEOTIDE SEQUENCE [LARGE SCALE GENOMIC DNA]</scope>
    <source>
        <strain evidence="1 2">C16</strain>
    </source>
</reference>
<dbReference type="AlphaFoldDB" id="A0A3S0QW36"/>
<accession>A0A3S0QW36</accession>
<comment type="caution">
    <text evidence="1">The sequence shown here is derived from an EMBL/GenBank/DDBJ whole genome shotgun (WGS) entry which is preliminary data.</text>
</comment>
<dbReference type="Proteomes" id="UP000278081">
    <property type="component" value="Unassembled WGS sequence"/>
</dbReference>
<name>A0A3S0QW36_9HYPH</name>